<dbReference type="Proteomes" id="UP000192330">
    <property type="component" value="Unassembled WGS sequence"/>
</dbReference>
<proteinExistence type="predicted"/>
<keyword evidence="4" id="KW-1185">Reference proteome</keyword>
<evidence type="ECO:0000259" key="2">
    <source>
        <dbReference type="SMART" id="SM00528"/>
    </source>
</evidence>
<gene>
    <name evidence="3" type="ORF">SAMN06295998_103231</name>
</gene>
<dbReference type="InterPro" id="IPR037150">
    <property type="entry name" value="H-NS_C_dom_sf"/>
</dbReference>
<feature type="domain" description="DNA-binding protein H-NS-like C-terminal" evidence="2">
    <location>
        <begin position="59"/>
        <end position="104"/>
    </location>
</feature>
<name>A0A1W2ARL8_9RHOB</name>
<keyword evidence="3" id="KW-0238">DNA-binding</keyword>
<dbReference type="OrthoDB" id="5297879at2"/>
<evidence type="ECO:0000313" key="4">
    <source>
        <dbReference type="Proteomes" id="UP000192330"/>
    </source>
</evidence>
<sequence length="104" mass="11380">MSIDLSALSRQELTALRKNVDKALDTLETRRRAEALKAAEDAAKEFGFSLSELNSSTASSKKTKGAPKFVNPEDPSQTWTGRGRKPNWVVVHLDAGKPLEDLAL</sequence>
<organism evidence="3 4">
    <name type="scientific">Primorskyibacter flagellatus</name>
    <dbReference type="NCBI Taxonomy" id="1387277"/>
    <lineage>
        <taxon>Bacteria</taxon>
        <taxon>Pseudomonadati</taxon>
        <taxon>Pseudomonadota</taxon>
        <taxon>Alphaproteobacteria</taxon>
        <taxon>Rhodobacterales</taxon>
        <taxon>Roseobacteraceae</taxon>
        <taxon>Primorskyibacter</taxon>
    </lineage>
</organism>
<accession>A0A1W2ARL8</accession>
<dbReference type="AlphaFoldDB" id="A0A1W2ARL8"/>
<feature type="region of interest" description="Disordered" evidence="1">
    <location>
        <begin position="53"/>
        <end position="83"/>
    </location>
</feature>
<protein>
    <submittedName>
        <fullName evidence="3">DNA-binding protein H-NS</fullName>
    </submittedName>
</protein>
<dbReference type="SMART" id="SM00528">
    <property type="entry name" value="HNS"/>
    <property type="match status" value="1"/>
</dbReference>
<dbReference type="RefSeq" id="WP_084351641.1">
    <property type="nucleotide sequence ID" value="NZ_FWYD01000003.1"/>
</dbReference>
<reference evidence="3 4" key="1">
    <citation type="submission" date="2017-04" db="EMBL/GenBank/DDBJ databases">
        <authorList>
            <person name="Afonso C.L."/>
            <person name="Miller P.J."/>
            <person name="Scott M.A."/>
            <person name="Spackman E."/>
            <person name="Goraichik I."/>
            <person name="Dimitrov K.M."/>
            <person name="Suarez D.L."/>
            <person name="Swayne D.E."/>
        </authorList>
    </citation>
    <scope>NUCLEOTIDE SEQUENCE [LARGE SCALE GENOMIC DNA]</scope>
    <source>
        <strain evidence="3 4">CGMCC 1.12644</strain>
    </source>
</reference>
<evidence type="ECO:0000256" key="1">
    <source>
        <dbReference type="SAM" id="MobiDB-lite"/>
    </source>
</evidence>
<dbReference type="STRING" id="1387277.SAMN06295998_103231"/>
<dbReference type="SUPFAM" id="SSF81273">
    <property type="entry name" value="H-NS histone-like proteins"/>
    <property type="match status" value="1"/>
</dbReference>
<dbReference type="EMBL" id="FWYD01000003">
    <property type="protein sequence ID" value="SMC63335.1"/>
    <property type="molecule type" value="Genomic_DNA"/>
</dbReference>
<dbReference type="InterPro" id="IPR027444">
    <property type="entry name" value="H-NS_C_dom"/>
</dbReference>
<dbReference type="Pfam" id="PF00816">
    <property type="entry name" value="Histone_HNS"/>
    <property type="match status" value="1"/>
</dbReference>
<dbReference type="Gene3D" id="4.10.430.10">
    <property type="entry name" value="Histone-like protein H-NS, C-terminal domain"/>
    <property type="match status" value="1"/>
</dbReference>
<evidence type="ECO:0000313" key="3">
    <source>
        <dbReference type="EMBL" id="SMC63335.1"/>
    </source>
</evidence>
<dbReference type="GO" id="GO:0003677">
    <property type="term" value="F:DNA binding"/>
    <property type="evidence" value="ECO:0007669"/>
    <property type="project" value="UniProtKB-KW"/>
</dbReference>